<protein>
    <submittedName>
        <fullName evidence="2">Crp/Fnr family transcriptional regulator</fullName>
    </submittedName>
</protein>
<dbReference type="EMBL" id="VJVZ01000008">
    <property type="protein sequence ID" value="TRW23592.1"/>
    <property type="molecule type" value="Genomic_DNA"/>
</dbReference>
<dbReference type="AlphaFoldDB" id="A0A552UZH8"/>
<dbReference type="Gene3D" id="2.60.120.10">
    <property type="entry name" value="Jelly Rolls"/>
    <property type="match status" value="1"/>
</dbReference>
<dbReference type="InterPro" id="IPR000595">
    <property type="entry name" value="cNMP-bd_dom"/>
</dbReference>
<proteinExistence type="predicted"/>
<evidence type="ECO:0000313" key="3">
    <source>
        <dbReference type="Proteomes" id="UP000320643"/>
    </source>
</evidence>
<name>A0A552UZH8_9FLAO</name>
<evidence type="ECO:0000259" key="1">
    <source>
        <dbReference type="Pfam" id="PF00027"/>
    </source>
</evidence>
<keyword evidence="3" id="KW-1185">Reference proteome</keyword>
<accession>A0A552UZH8</accession>
<dbReference type="Proteomes" id="UP000320643">
    <property type="component" value="Unassembled WGS sequence"/>
</dbReference>
<dbReference type="InterPro" id="IPR018490">
    <property type="entry name" value="cNMP-bd_dom_sf"/>
</dbReference>
<dbReference type="OrthoDB" id="1092431at2"/>
<feature type="domain" description="Cyclic nucleotide-binding" evidence="1">
    <location>
        <begin position="35"/>
        <end position="120"/>
    </location>
</feature>
<dbReference type="SUPFAM" id="SSF51206">
    <property type="entry name" value="cAMP-binding domain-like"/>
    <property type="match status" value="1"/>
</dbReference>
<dbReference type="InterPro" id="IPR014710">
    <property type="entry name" value="RmlC-like_jellyroll"/>
</dbReference>
<gene>
    <name evidence="2" type="ORF">FMM05_13095</name>
</gene>
<sequence>MNTVRFEPLRRNIERKIALTDEEWRIIAAKAEYITVKRNEYLQRQYAQNTYECFILKGAFKIFIVNEDGSESVIFFSFSKEWMCDIEAFYHKKPARYNIKAIQDSEVLVINKVNKMQLFKQLPKLVQFHIVMVERANIFMQQRLLDILNKTFKQRYAEFVKRYPQKALTINNKDLSSYLGVSQEFLSKVKKLNAKRA</sequence>
<evidence type="ECO:0000313" key="2">
    <source>
        <dbReference type="EMBL" id="TRW23592.1"/>
    </source>
</evidence>
<dbReference type="RefSeq" id="WP_143373849.1">
    <property type="nucleotide sequence ID" value="NZ_VJVZ01000008.1"/>
</dbReference>
<dbReference type="CDD" id="cd00038">
    <property type="entry name" value="CAP_ED"/>
    <property type="match status" value="1"/>
</dbReference>
<comment type="caution">
    <text evidence="2">The sequence shown here is derived from an EMBL/GenBank/DDBJ whole genome shotgun (WGS) entry which is preliminary data.</text>
</comment>
<reference evidence="2 3" key="1">
    <citation type="submission" date="2019-07" db="EMBL/GenBank/DDBJ databases">
        <title>Flavobacterium sp. nov., isolated from glacier ice.</title>
        <authorList>
            <person name="Liu Q."/>
            <person name="Xin Y.-H."/>
        </authorList>
    </citation>
    <scope>NUCLEOTIDE SEQUENCE [LARGE SCALE GENOMIC DNA]</scope>
    <source>
        <strain evidence="2 3">ZT4R6</strain>
    </source>
</reference>
<dbReference type="Pfam" id="PF00027">
    <property type="entry name" value="cNMP_binding"/>
    <property type="match status" value="1"/>
</dbReference>
<organism evidence="2 3">
    <name type="scientific">Flavobacterium zepuense</name>
    <dbReference type="NCBI Taxonomy" id="2593302"/>
    <lineage>
        <taxon>Bacteria</taxon>
        <taxon>Pseudomonadati</taxon>
        <taxon>Bacteroidota</taxon>
        <taxon>Flavobacteriia</taxon>
        <taxon>Flavobacteriales</taxon>
        <taxon>Flavobacteriaceae</taxon>
        <taxon>Flavobacterium</taxon>
    </lineage>
</organism>